<name>A0A927GQJ1_9BACL</name>
<comment type="caution">
    <text evidence="11">The sequence shown here is derived from an EMBL/GenBank/DDBJ whole genome shotgun (WGS) entry which is preliminary data.</text>
</comment>
<sequence>MYRVIIADDEFVIRQGIRKIIARFAPDWEVIGEAEDGVSALRQIFRLQPDLVILDFRMPGQNGLACCRAIAAQSPRIHRIILTAYPDFQLAKEAIHHGVLEFITKPLDRQELLEALRKSAVRIERERAHQGELRTLRRAVRQAEPLARQLYGQHALLGHDIQELEAFIVGAGAALPFDRETDRVIVLAVSPDWIERDAYSAFDIELFLYALTKCAQEWYADLDGTLVLQDQAAQVIVIARCAPGASADEAAAHAAAQAERLRADIAALFNRTVTVGVSAAHAFSSAPAAYREATLAVGYRYVYGGDRVLAVSRIQAEQELPELPLGQLEHSLTLLLQGREEPARGALEQAISAVALGPQGLKRLLVHYVLRLATELTQRGYAPGLDGKPWQTWLAELERSATRATLSERLGLLIGQVCRLVEPEQRPPDLAAAQKAQQYVRDYLGEGVSLQTAADYMGMNASYFSRWFKRAVGRNFVDYLKACRIEEAKRLLREEACTMQEISSRIGYADVKHFYRVFKDTVGCTPSEFKKRPDQPH</sequence>
<feature type="modified residue" description="4-aspartylphosphate" evidence="8">
    <location>
        <position position="55"/>
    </location>
</feature>
<dbReference type="PROSITE" id="PS50110">
    <property type="entry name" value="RESPONSE_REGULATORY"/>
    <property type="match status" value="1"/>
</dbReference>
<dbReference type="SMART" id="SM00342">
    <property type="entry name" value="HTH_ARAC"/>
    <property type="match status" value="1"/>
</dbReference>
<dbReference type="InterPro" id="IPR051552">
    <property type="entry name" value="HptR"/>
</dbReference>
<evidence type="ECO:0000256" key="5">
    <source>
        <dbReference type="ARBA" id="ARBA00023015"/>
    </source>
</evidence>
<proteinExistence type="predicted"/>
<dbReference type="SUPFAM" id="SSF46689">
    <property type="entry name" value="Homeodomain-like"/>
    <property type="match status" value="2"/>
</dbReference>
<dbReference type="Gene3D" id="3.40.50.2300">
    <property type="match status" value="1"/>
</dbReference>
<dbReference type="PRINTS" id="PR00032">
    <property type="entry name" value="HTHARAC"/>
</dbReference>
<accession>A0A927GQJ1</accession>
<dbReference type="PANTHER" id="PTHR42713:SF3">
    <property type="entry name" value="TRANSCRIPTIONAL REGULATORY PROTEIN HPTR"/>
    <property type="match status" value="1"/>
</dbReference>
<dbReference type="InterPro" id="IPR011006">
    <property type="entry name" value="CheY-like_superfamily"/>
</dbReference>
<dbReference type="RefSeq" id="WP_190914170.1">
    <property type="nucleotide sequence ID" value="NZ_JACXIZ010000007.1"/>
</dbReference>
<dbReference type="CDD" id="cd17536">
    <property type="entry name" value="REC_YesN-like"/>
    <property type="match status" value="1"/>
</dbReference>
<dbReference type="EMBL" id="JACXIZ010000007">
    <property type="protein sequence ID" value="MBD2843945.1"/>
    <property type="molecule type" value="Genomic_DNA"/>
</dbReference>
<feature type="domain" description="HTH araC/xylS-type" evidence="9">
    <location>
        <begin position="434"/>
        <end position="532"/>
    </location>
</feature>
<gene>
    <name evidence="11" type="ORF">IDH44_01965</name>
</gene>
<dbReference type="PANTHER" id="PTHR42713">
    <property type="entry name" value="HISTIDINE KINASE-RELATED"/>
    <property type="match status" value="1"/>
</dbReference>
<evidence type="ECO:0000256" key="3">
    <source>
        <dbReference type="ARBA" id="ARBA00022553"/>
    </source>
</evidence>
<keyword evidence="6" id="KW-0238">DNA-binding</keyword>
<feature type="domain" description="Response regulatory" evidence="10">
    <location>
        <begin position="3"/>
        <end position="120"/>
    </location>
</feature>
<evidence type="ECO:0000259" key="9">
    <source>
        <dbReference type="PROSITE" id="PS01124"/>
    </source>
</evidence>
<dbReference type="InterPro" id="IPR018060">
    <property type="entry name" value="HTH_AraC"/>
</dbReference>
<evidence type="ECO:0000256" key="1">
    <source>
        <dbReference type="ARBA" id="ARBA00004496"/>
    </source>
</evidence>
<dbReference type="InterPro" id="IPR020449">
    <property type="entry name" value="Tscrpt_reg_AraC-type_HTH"/>
</dbReference>
<keyword evidence="12" id="KW-1185">Reference proteome</keyword>
<dbReference type="Pfam" id="PF12833">
    <property type="entry name" value="HTH_18"/>
    <property type="match status" value="1"/>
</dbReference>
<evidence type="ECO:0000313" key="11">
    <source>
        <dbReference type="EMBL" id="MBD2843945.1"/>
    </source>
</evidence>
<dbReference type="PROSITE" id="PS01124">
    <property type="entry name" value="HTH_ARAC_FAMILY_2"/>
    <property type="match status" value="1"/>
</dbReference>
<evidence type="ECO:0000313" key="12">
    <source>
        <dbReference type="Proteomes" id="UP000621560"/>
    </source>
</evidence>
<dbReference type="InterPro" id="IPR001789">
    <property type="entry name" value="Sig_transdc_resp-reg_receiver"/>
</dbReference>
<dbReference type="InterPro" id="IPR018062">
    <property type="entry name" value="HTH_AraC-typ_CS"/>
</dbReference>
<dbReference type="InterPro" id="IPR009057">
    <property type="entry name" value="Homeodomain-like_sf"/>
</dbReference>
<keyword evidence="4" id="KW-0902">Two-component regulatory system</keyword>
<dbReference type="Proteomes" id="UP000621560">
    <property type="component" value="Unassembled WGS sequence"/>
</dbReference>
<dbReference type="AlphaFoldDB" id="A0A927GQJ1"/>
<keyword evidence="2" id="KW-0963">Cytoplasm</keyword>
<keyword evidence="7" id="KW-0804">Transcription</keyword>
<keyword evidence="3 8" id="KW-0597">Phosphoprotein</keyword>
<dbReference type="GO" id="GO:0003700">
    <property type="term" value="F:DNA-binding transcription factor activity"/>
    <property type="evidence" value="ECO:0007669"/>
    <property type="project" value="InterPro"/>
</dbReference>
<dbReference type="Pfam" id="PF00072">
    <property type="entry name" value="Response_reg"/>
    <property type="match status" value="1"/>
</dbReference>
<dbReference type="GO" id="GO:0000160">
    <property type="term" value="P:phosphorelay signal transduction system"/>
    <property type="evidence" value="ECO:0007669"/>
    <property type="project" value="UniProtKB-KW"/>
</dbReference>
<evidence type="ECO:0000259" key="10">
    <source>
        <dbReference type="PROSITE" id="PS50110"/>
    </source>
</evidence>
<dbReference type="PROSITE" id="PS00041">
    <property type="entry name" value="HTH_ARAC_FAMILY_1"/>
    <property type="match status" value="1"/>
</dbReference>
<evidence type="ECO:0000256" key="4">
    <source>
        <dbReference type="ARBA" id="ARBA00023012"/>
    </source>
</evidence>
<evidence type="ECO:0000256" key="2">
    <source>
        <dbReference type="ARBA" id="ARBA00022490"/>
    </source>
</evidence>
<keyword evidence="5" id="KW-0805">Transcription regulation</keyword>
<evidence type="ECO:0000256" key="8">
    <source>
        <dbReference type="PROSITE-ProRule" id="PRU00169"/>
    </source>
</evidence>
<organism evidence="11 12">
    <name type="scientific">Paenibacillus sabuli</name>
    <dbReference type="NCBI Taxonomy" id="2772509"/>
    <lineage>
        <taxon>Bacteria</taxon>
        <taxon>Bacillati</taxon>
        <taxon>Bacillota</taxon>
        <taxon>Bacilli</taxon>
        <taxon>Bacillales</taxon>
        <taxon>Paenibacillaceae</taxon>
        <taxon>Paenibacillus</taxon>
    </lineage>
</organism>
<evidence type="ECO:0000256" key="6">
    <source>
        <dbReference type="ARBA" id="ARBA00023125"/>
    </source>
</evidence>
<dbReference type="SUPFAM" id="SSF52172">
    <property type="entry name" value="CheY-like"/>
    <property type="match status" value="1"/>
</dbReference>
<dbReference type="GO" id="GO:0043565">
    <property type="term" value="F:sequence-specific DNA binding"/>
    <property type="evidence" value="ECO:0007669"/>
    <property type="project" value="InterPro"/>
</dbReference>
<comment type="subcellular location">
    <subcellularLocation>
        <location evidence="1">Cytoplasm</location>
    </subcellularLocation>
</comment>
<reference evidence="11" key="1">
    <citation type="submission" date="2020-09" db="EMBL/GenBank/DDBJ databases">
        <title>A novel bacterium of genus Paenibacillus, isolated from South China Sea.</title>
        <authorList>
            <person name="Huang H."/>
            <person name="Mo K."/>
            <person name="Hu Y."/>
        </authorList>
    </citation>
    <scope>NUCLEOTIDE SEQUENCE</scope>
    <source>
        <strain evidence="11">IB182496</strain>
    </source>
</reference>
<dbReference type="GO" id="GO:0005737">
    <property type="term" value="C:cytoplasm"/>
    <property type="evidence" value="ECO:0007669"/>
    <property type="project" value="UniProtKB-SubCell"/>
</dbReference>
<dbReference type="SMART" id="SM00448">
    <property type="entry name" value="REC"/>
    <property type="match status" value="1"/>
</dbReference>
<dbReference type="Gene3D" id="1.10.10.60">
    <property type="entry name" value="Homeodomain-like"/>
    <property type="match status" value="2"/>
</dbReference>
<protein>
    <submittedName>
        <fullName evidence="11">Response regulator</fullName>
    </submittedName>
</protein>
<evidence type="ECO:0000256" key="7">
    <source>
        <dbReference type="ARBA" id="ARBA00023163"/>
    </source>
</evidence>